<organism evidence="2 3">
    <name type="scientific">Prunus dulcis</name>
    <name type="common">Almond</name>
    <name type="synonym">Amygdalus dulcis</name>
    <dbReference type="NCBI Taxonomy" id="3755"/>
    <lineage>
        <taxon>Eukaryota</taxon>
        <taxon>Viridiplantae</taxon>
        <taxon>Streptophyta</taxon>
        <taxon>Embryophyta</taxon>
        <taxon>Tracheophyta</taxon>
        <taxon>Spermatophyta</taxon>
        <taxon>Magnoliopsida</taxon>
        <taxon>eudicotyledons</taxon>
        <taxon>Gunneridae</taxon>
        <taxon>Pentapetalae</taxon>
        <taxon>rosids</taxon>
        <taxon>fabids</taxon>
        <taxon>Rosales</taxon>
        <taxon>Rosaceae</taxon>
        <taxon>Amygdaloideae</taxon>
        <taxon>Amygdaleae</taxon>
        <taxon>Prunus</taxon>
    </lineage>
</organism>
<gene>
    <name evidence="2" type="ORF">ALMOND_2B000638</name>
</gene>
<feature type="compositionally biased region" description="Polar residues" evidence="1">
    <location>
        <begin position="59"/>
        <end position="70"/>
    </location>
</feature>
<feature type="non-terminal residue" evidence="2">
    <location>
        <position position="96"/>
    </location>
</feature>
<protein>
    <submittedName>
        <fullName evidence="2">PREDICTED: uncharacterized protein</fullName>
    </submittedName>
</protein>
<dbReference type="EMBL" id="CABIKO010000848">
    <property type="protein sequence ID" value="VVA39788.1"/>
    <property type="molecule type" value="Genomic_DNA"/>
</dbReference>
<evidence type="ECO:0000256" key="1">
    <source>
        <dbReference type="SAM" id="MobiDB-lite"/>
    </source>
</evidence>
<proteinExistence type="predicted"/>
<dbReference type="InParanoid" id="A0A5E4GJR3"/>
<name>A0A5E4GJR3_PRUDU</name>
<dbReference type="Gramene" id="VVA39788">
    <property type="protein sequence ID" value="VVA39788"/>
    <property type="gene ID" value="Prudul26B000638"/>
</dbReference>
<evidence type="ECO:0000313" key="3">
    <source>
        <dbReference type="Proteomes" id="UP000327085"/>
    </source>
</evidence>
<accession>A0A5E4GJR3</accession>
<dbReference type="Proteomes" id="UP000327085">
    <property type="component" value="Chromosome 4"/>
</dbReference>
<feature type="compositionally biased region" description="Basic and acidic residues" evidence="1">
    <location>
        <begin position="35"/>
        <end position="46"/>
    </location>
</feature>
<feature type="compositionally biased region" description="Basic and acidic residues" evidence="1">
    <location>
        <begin position="11"/>
        <end position="23"/>
    </location>
</feature>
<evidence type="ECO:0000313" key="2">
    <source>
        <dbReference type="EMBL" id="VVA39788.1"/>
    </source>
</evidence>
<sequence length="96" mass="10641">MESAARYMSLKVEDNACKSKHSDMSVPRSLSLPSLRERRSGTEPMKKSRHAPQVIVGLNSPNVGFASSTPSRRHPQQDHIPHVHPPTNLGGENDFE</sequence>
<reference evidence="3" key="1">
    <citation type="journal article" date="2020" name="Plant J.">
        <title>Transposons played a major role in the diversification between the closely related almond and peach genomes: results from the almond genome sequence.</title>
        <authorList>
            <person name="Alioto T."/>
            <person name="Alexiou K.G."/>
            <person name="Bardil A."/>
            <person name="Barteri F."/>
            <person name="Castanera R."/>
            <person name="Cruz F."/>
            <person name="Dhingra A."/>
            <person name="Duval H."/>
            <person name="Fernandez I Marti A."/>
            <person name="Frias L."/>
            <person name="Galan B."/>
            <person name="Garcia J.L."/>
            <person name="Howad W."/>
            <person name="Gomez-Garrido J."/>
            <person name="Gut M."/>
            <person name="Julca I."/>
            <person name="Morata J."/>
            <person name="Puigdomenech P."/>
            <person name="Ribeca P."/>
            <person name="Rubio Cabetas M.J."/>
            <person name="Vlasova A."/>
            <person name="Wirthensohn M."/>
            <person name="Garcia-Mas J."/>
            <person name="Gabaldon T."/>
            <person name="Casacuberta J.M."/>
            <person name="Arus P."/>
        </authorList>
    </citation>
    <scope>NUCLEOTIDE SEQUENCE [LARGE SCALE GENOMIC DNA]</scope>
    <source>
        <strain evidence="3">cv. Texas</strain>
    </source>
</reference>
<feature type="region of interest" description="Disordered" evidence="1">
    <location>
        <begin position="1"/>
        <end position="96"/>
    </location>
</feature>
<dbReference type="AlphaFoldDB" id="A0A5E4GJR3"/>